<dbReference type="Proteomes" id="UP000790709">
    <property type="component" value="Unassembled WGS sequence"/>
</dbReference>
<evidence type="ECO:0000313" key="1">
    <source>
        <dbReference type="EMBL" id="KAH7924394.1"/>
    </source>
</evidence>
<evidence type="ECO:0000313" key="2">
    <source>
        <dbReference type="Proteomes" id="UP000790709"/>
    </source>
</evidence>
<reference evidence="1" key="1">
    <citation type="journal article" date="2021" name="New Phytol.">
        <title>Evolutionary innovations through gain and loss of genes in the ectomycorrhizal Boletales.</title>
        <authorList>
            <person name="Wu G."/>
            <person name="Miyauchi S."/>
            <person name="Morin E."/>
            <person name="Kuo A."/>
            <person name="Drula E."/>
            <person name="Varga T."/>
            <person name="Kohler A."/>
            <person name="Feng B."/>
            <person name="Cao Y."/>
            <person name="Lipzen A."/>
            <person name="Daum C."/>
            <person name="Hundley H."/>
            <person name="Pangilinan J."/>
            <person name="Johnson J."/>
            <person name="Barry K."/>
            <person name="LaButti K."/>
            <person name="Ng V."/>
            <person name="Ahrendt S."/>
            <person name="Min B."/>
            <person name="Choi I.G."/>
            <person name="Park H."/>
            <person name="Plett J.M."/>
            <person name="Magnuson J."/>
            <person name="Spatafora J.W."/>
            <person name="Nagy L.G."/>
            <person name="Henrissat B."/>
            <person name="Grigoriev I.V."/>
            <person name="Yang Z.L."/>
            <person name="Xu J."/>
            <person name="Martin F.M."/>
        </authorList>
    </citation>
    <scope>NUCLEOTIDE SEQUENCE</scope>
    <source>
        <strain evidence="1">KUC20120723A-06</strain>
    </source>
</reference>
<proteinExistence type="predicted"/>
<gene>
    <name evidence="1" type="ORF">BV22DRAFT_1195934</name>
</gene>
<name>A0ACB8BGH7_9AGAM</name>
<keyword evidence="2" id="KW-1185">Reference proteome</keyword>
<dbReference type="EMBL" id="MU266425">
    <property type="protein sequence ID" value="KAH7924394.1"/>
    <property type="molecule type" value="Genomic_DNA"/>
</dbReference>
<comment type="caution">
    <text evidence="1">The sequence shown here is derived from an EMBL/GenBank/DDBJ whole genome shotgun (WGS) entry which is preliminary data.</text>
</comment>
<organism evidence="1 2">
    <name type="scientific">Leucogyrophana mollusca</name>
    <dbReference type="NCBI Taxonomy" id="85980"/>
    <lineage>
        <taxon>Eukaryota</taxon>
        <taxon>Fungi</taxon>
        <taxon>Dikarya</taxon>
        <taxon>Basidiomycota</taxon>
        <taxon>Agaricomycotina</taxon>
        <taxon>Agaricomycetes</taxon>
        <taxon>Agaricomycetidae</taxon>
        <taxon>Boletales</taxon>
        <taxon>Boletales incertae sedis</taxon>
        <taxon>Leucogyrophana</taxon>
    </lineage>
</organism>
<sequence length="1335" mass="148057">MSRMKKNRRPALRSLSPNAFSPSALLTLAMLSCIGIVLFSNPWVVDFLRAASASHLSPGHLAFALCVLGFETSTLFVCLGLSMALFDTVAVTFHTCASIGSIDCYRFTLLRAARLDAAATSLLLGQVLTVVDPSSSSDLQDIKVLSDSEDDGSSTSSSGRARNMARRVPCSVIQGLVPLPSCSVSGALTYCATLVHPSPAHSPPPSYSSTKPPNILTDDSSSSEFRNTLRNLCLPALSTAIPHAQTLRTGFDDAWRAGAKSICIPAAPAYYFPLWVERLVGDLEIASQKLAKWSRATNWLDSVSRVSDNSEAADLVEVCRDRLEEIPWDAMVPDMGANVHLTAPNLALFLSNEWLNDDMIDAGSAFIMHLLGTQSRIRITDTHFMHWLRDERSRRVNYTLRTHSPLDNAIRNGGVDILEVVLNPGGVHWAGIKVDIVQRTFAYRDGLNPSRTPSREDMELLDWYLTDVVGDHNHSNSPRTADPIQTPRQHDSHSCGIVYLSSLASEYLGQDYHPWSQEASTMHRMEWFLRLSETLESVVEPKDGKFDTACAVRQELPPPSRPLSTGGSTGHEMKPDFARTDNNLRPKALMIPSPPPPTHSASPLPRKHPMSDSDSDTESDNGPNRGRRRFSGVREGSSWAYQKALKESAASRDFVANERSLSAFRRKVLQQDPHAEFNTRDLRAVRCSACAEWIVMRVLYDIRRWNDHRASRKCQKRRSSGLVTKSLCAFFPLTAGLSSASPSNLHPSSDDENLHPSSDDEMNCDTVDCAGLPRTKYPRVGSYLDRSAAEGGGAPCRRRIARQLFPGFSDEELAWPMLSARHRQMVLVRERALQKWHNRRNIGAVFSSSCTGVGLVTNGEPSACAACLSLLKLHSFQNILNRKMPIDENMKFVPKAFRCPDLSSIYLKYEGVRKLVEEDDDDTPWLRFAKGVADGLYKSQEVALGMVEAIVKKSERVVKGQSLKNMKYTTAFDSFCSLLASTSTRAYRTFQHQFGGRSLRSMQALRAKQPRFQPGFSQRNIIEAAASLRRLKYSGPLALSWDDTDLEKALAVWQESKDVWTILGSTEGPVRVQSLDEVDKVFEGLKLAKAEKLRLYVLTIPLPKIPPIVLAAVARSSKDSAEVLAKMHFDLSKMMHAEGLHPISLAADGTETERGAQRIITASADKEHVYVIPNDVRSCVVQLNIPLFDGYPSVCVQDSKHALKTARNQLFTGARLLALGNFPIYFQMLLDIANHALGPLFRRDVDRVDKQDDRAAARLFAAETLDCTIKHFADRPALSVYLFILGELVDAWQNRSIPHAVTHQKCLVARTLNIDEYTMPNAAQDDPSLNNSQFG</sequence>
<accession>A0ACB8BGH7</accession>
<protein>
    <submittedName>
        <fullName evidence="1">Uncharacterized protein</fullName>
    </submittedName>
</protein>